<dbReference type="InterPro" id="IPR037401">
    <property type="entry name" value="SnoaL-like"/>
</dbReference>
<gene>
    <name evidence="2" type="ORF">GCM10009560_76720</name>
</gene>
<proteinExistence type="predicted"/>
<comment type="caution">
    <text evidence="2">The sequence shown here is derived from an EMBL/GenBank/DDBJ whole genome shotgun (WGS) entry which is preliminary data.</text>
</comment>
<protein>
    <recommendedName>
        <fullName evidence="1">SnoaL-like domain-containing protein</fullName>
    </recommendedName>
</protein>
<dbReference type="Pfam" id="PF12680">
    <property type="entry name" value="SnoaL_2"/>
    <property type="match status" value="1"/>
</dbReference>
<reference evidence="2 3" key="1">
    <citation type="journal article" date="2019" name="Int. J. Syst. Evol. Microbiol.">
        <title>The Global Catalogue of Microorganisms (GCM) 10K type strain sequencing project: providing services to taxonomists for standard genome sequencing and annotation.</title>
        <authorList>
            <consortium name="The Broad Institute Genomics Platform"/>
            <consortium name="The Broad Institute Genome Sequencing Center for Infectious Disease"/>
            <person name="Wu L."/>
            <person name="Ma J."/>
        </authorList>
    </citation>
    <scope>NUCLEOTIDE SEQUENCE [LARGE SCALE GENOMIC DNA]</scope>
    <source>
        <strain evidence="2 3">JCM 11136</strain>
    </source>
</reference>
<dbReference type="RefSeq" id="WP_343955242.1">
    <property type="nucleotide sequence ID" value="NZ_BAAAHQ010000060.1"/>
</dbReference>
<dbReference type="PANTHER" id="PTHR41252">
    <property type="entry name" value="BLR2505 PROTEIN"/>
    <property type="match status" value="1"/>
</dbReference>
<dbReference type="SUPFAM" id="SSF54427">
    <property type="entry name" value="NTF2-like"/>
    <property type="match status" value="1"/>
</dbReference>
<dbReference type="InterPro" id="IPR032710">
    <property type="entry name" value="NTF2-like_dom_sf"/>
</dbReference>
<evidence type="ECO:0000313" key="2">
    <source>
        <dbReference type="EMBL" id="GAA0953667.1"/>
    </source>
</evidence>
<feature type="domain" description="SnoaL-like" evidence="1">
    <location>
        <begin position="6"/>
        <end position="114"/>
    </location>
</feature>
<dbReference type="PANTHER" id="PTHR41252:SF1">
    <property type="entry name" value="BLR2505 PROTEIN"/>
    <property type="match status" value="1"/>
</dbReference>
<sequence>MTSKTVEDLYAAFAAADPAALLATLHPDFVLDVSPGMPLGVGKRHHGRENALMECWAVIFGAYETAPVPDQYIWAAPDRCVVLGHYLGTARATGRPLDAVFAHDLTLKDGLITNFVQITDTARWHESLGAPPTAAAA</sequence>
<evidence type="ECO:0000259" key="1">
    <source>
        <dbReference type="Pfam" id="PF12680"/>
    </source>
</evidence>
<keyword evidence="3" id="KW-1185">Reference proteome</keyword>
<dbReference type="EMBL" id="BAAAHQ010000060">
    <property type="protein sequence ID" value="GAA0953667.1"/>
    <property type="molecule type" value="Genomic_DNA"/>
</dbReference>
<dbReference type="Gene3D" id="3.10.450.50">
    <property type="match status" value="1"/>
</dbReference>
<organism evidence="2 3">
    <name type="scientific">Nonomuraea longicatena</name>
    <dbReference type="NCBI Taxonomy" id="83682"/>
    <lineage>
        <taxon>Bacteria</taxon>
        <taxon>Bacillati</taxon>
        <taxon>Actinomycetota</taxon>
        <taxon>Actinomycetes</taxon>
        <taxon>Streptosporangiales</taxon>
        <taxon>Streptosporangiaceae</taxon>
        <taxon>Nonomuraea</taxon>
    </lineage>
</organism>
<name>A0ABN1R954_9ACTN</name>
<accession>A0ABN1R954</accession>
<evidence type="ECO:0000313" key="3">
    <source>
        <dbReference type="Proteomes" id="UP001501578"/>
    </source>
</evidence>
<dbReference type="Proteomes" id="UP001501578">
    <property type="component" value="Unassembled WGS sequence"/>
</dbReference>